<evidence type="ECO:0000256" key="1">
    <source>
        <dbReference type="ARBA" id="ARBA00001968"/>
    </source>
</evidence>
<evidence type="ECO:0000313" key="10">
    <source>
        <dbReference type="Proteomes" id="UP000598196"/>
    </source>
</evidence>
<keyword evidence="10" id="KW-1185">Reference proteome</keyword>
<dbReference type="RefSeq" id="WP_146284463.1">
    <property type="nucleotide sequence ID" value="NZ_BMLP01000012.1"/>
</dbReference>
<dbReference type="InterPro" id="IPR050251">
    <property type="entry name" value="HpcH-HpaI_aldolase"/>
</dbReference>
<evidence type="ECO:0000259" key="8">
    <source>
        <dbReference type="Pfam" id="PF03328"/>
    </source>
</evidence>
<dbReference type="FunFam" id="3.20.20.60:FF:000004">
    <property type="entry name" value="5-keto-4-deoxy-D-glucarate aldolase"/>
    <property type="match status" value="1"/>
</dbReference>
<dbReference type="InterPro" id="IPR015813">
    <property type="entry name" value="Pyrv/PenolPyrv_kinase-like_dom"/>
</dbReference>
<evidence type="ECO:0000256" key="6">
    <source>
        <dbReference type="ARBA" id="ARBA00045074"/>
    </source>
</evidence>
<keyword evidence="4" id="KW-0456">Lyase</keyword>
<dbReference type="Pfam" id="PF03328">
    <property type="entry name" value="HpcH_HpaI"/>
    <property type="match status" value="1"/>
</dbReference>
<dbReference type="PANTHER" id="PTHR30502:SF0">
    <property type="entry name" value="PHOSPHOENOLPYRUVATE CARBOXYLASE FAMILY PROTEIN"/>
    <property type="match status" value="1"/>
</dbReference>
<comment type="caution">
    <text evidence="9">The sequence shown here is derived from an EMBL/GenBank/DDBJ whole genome shotgun (WGS) entry which is preliminary data.</text>
</comment>
<dbReference type="InterPro" id="IPR005000">
    <property type="entry name" value="Aldolase/citrate-lyase_domain"/>
</dbReference>
<accession>A0A918DDZ5</accession>
<feature type="domain" description="HpcH/HpaI aldolase/citrate lyase" evidence="8">
    <location>
        <begin position="20"/>
        <end position="243"/>
    </location>
</feature>
<evidence type="ECO:0000256" key="7">
    <source>
        <dbReference type="ARBA" id="ARBA00068169"/>
    </source>
</evidence>
<keyword evidence="5" id="KW-0670">Pyruvate</keyword>
<dbReference type="GO" id="GO:0046872">
    <property type="term" value="F:metal ion binding"/>
    <property type="evidence" value="ECO:0007669"/>
    <property type="project" value="UniProtKB-KW"/>
</dbReference>
<dbReference type="OrthoDB" id="9802624at2"/>
<comment type="similarity">
    <text evidence="2">Belongs to the HpcH/HpaI aldolase family.</text>
</comment>
<organism evidence="9 10">
    <name type="scientific">Gemmobacter aquaticus</name>
    <dbReference type="NCBI Taxonomy" id="490185"/>
    <lineage>
        <taxon>Bacteria</taxon>
        <taxon>Pseudomonadati</taxon>
        <taxon>Pseudomonadota</taxon>
        <taxon>Alphaproteobacteria</taxon>
        <taxon>Rhodobacterales</taxon>
        <taxon>Paracoccaceae</taxon>
        <taxon>Gemmobacter</taxon>
    </lineage>
</organism>
<dbReference type="Proteomes" id="UP000598196">
    <property type="component" value="Unassembled WGS sequence"/>
</dbReference>
<dbReference type="SUPFAM" id="SSF51621">
    <property type="entry name" value="Phosphoenolpyruvate/pyruvate domain"/>
    <property type="match status" value="1"/>
</dbReference>
<dbReference type="AlphaFoldDB" id="A0A918DDZ5"/>
<dbReference type="PANTHER" id="PTHR30502">
    <property type="entry name" value="2-KETO-3-DEOXY-L-RHAMNONATE ALDOLASE"/>
    <property type="match status" value="1"/>
</dbReference>
<reference evidence="9 10" key="1">
    <citation type="journal article" date="2014" name="Int. J. Syst. Evol. Microbiol.">
        <title>Complete genome sequence of Corynebacterium casei LMG S-19264T (=DSM 44701T), isolated from a smear-ripened cheese.</title>
        <authorList>
            <consortium name="US DOE Joint Genome Institute (JGI-PGF)"/>
            <person name="Walter F."/>
            <person name="Albersmeier A."/>
            <person name="Kalinowski J."/>
            <person name="Ruckert C."/>
        </authorList>
    </citation>
    <scope>NUCLEOTIDE SEQUENCE [LARGE SCALE GENOMIC DNA]</scope>
    <source>
        <strain evidence="9 10">CGMCC 1.7029</strain>
    </source>
</reference>
<evidence type="ECO:0000256" key="4">
    <source>
        <dbReference type="ARBA" id="ARBA00023239"/>
    </source>
</evidence>
<proteinExistence type="inferred from homology"/>
<evidence type="ECO:0000256" key="2">
    <source>
        <dbReference type="ARBA" id="ARBA00005568"/>
    </source>
</evidence>
<dbReference type="InterPro" id="IPR040442">
    <property type="entry name" value="Pyrv_kinase-like_dom_sf"/>
</dbReference>
<comment type="cofactor">
    <cofactor evidence="1">
        <name>a divalent metal cation</name>
        <dbReference type="ChEBI" id="CHEBI:60240"/>
    </cofactor>
</comment>
<comment type="catalytic activity">
    <reaction evidence="6">
        <text>D-glyceraldehyde + pyruvate = 2-dehydro-3-deoxy-L-galactonate</text>
        <dbReference type="Rhea" id="RHEA:80055"/>
        <dbReference type="ChEBI" id="CHEBI:15361"/>
        <dbReference type="ChEBI" id="CHEBI:17378"/>
        <dbReference type="ChEBI" id="CHEBI:75545"/>
    </reaction>
</comment>
<evidence type="ECO:0000256" key="3">
    <source>
        <dbReference type="ARBA" id="ARBA00022723"/>
    </source>
</evidence>
<name>A0A918DDZ5_9RHOB</name>
<dbReference type="GO" id="GO:0005737">
    <property type="term" value="C:cytoplasm"/>
    <property type="evidence" value="ECO:0007669"/>
    <property type="project" value="UniProtKB-ARBA"/>
</dbReference>
<keyword evidence="3" id="KW-0479">Metal-binding</keyword>
<dbReference type="EMBL" id="BMLP01000012">
    <property type="protein sequence ID" value="GGO38475.1"/>
    <property type="molecule type" value="Genomic_DNA"/>
</dbReference>
<dbReference type="GO" id="GO:0016832">
    <property type="term" value="F:aldehyde-lyase activity"/>
    <property type="evidence" value="ECO:0007669"/>
    <property type="project" value="TreeGrafter"/>
</dbReference>
<gene>
    <name evidence="9" type="ORF">GCM10010991_35840</name>
</gene>
<sequence length="260" mass="27203">MPAPHNHLKSRLAKGEVLHGCWLGMADPYMAQIAATAGFDWLLIDGEHAPNDIRSIMAQLAVVEPSPSAAVVRLPDGDAAKIKQVLDIGAQTILVPMVESAEQARELVRATRYAPQGFRGVGSALARASRFAAIPDYLTTANEQICLIVQVETVAGMAALDDILGVEGVDGVFIGPSDLAADMGHLGQAAHHAVKTAVLGGLRRIREAGKAAGVLVTDPAYIDDCRTAGANFLGVGIDVTIFAGAMRRLAAEVATKKPTI</sequence>
<protein>
    <recommendedName>
        <fullName evidence="7">Hydroxypyruvate/pyruvate aldolase</fullName>
    </recommendedName>
</protein>
<evidence type="ECO:0000256" key="5">
    <source>
        <dbReference type="ARBA" id="ARBA00023317"/>
    </source>
</evidence>
<dbReference type="Gene3D" id="3.20.20.60">
    <property type="entry name" value="Phosphoenolpyruvate-binding domains"/>
    <property type="match status" value="1"/>
</dbReference>
<evidence type="ECO:0000313" key="9">
    <source>
        <dbReference type="EMBL" id="GGO38475.1"/>
    </source>
</evidence>